<keyword evidence="2" id="KW-1185">Reference proteome</keyword>
<comment type="caution">
    <text evidence="1">The sequence shown here is derived from an EMBL/GenBank/DDBJ whole genome shotgun (WGS) entry which is preliminary data.</text>
</comment>
<protein>
    <submittedName>
        <fullName evidence="1">Uncharacterized protein</fullName>
    </submittedName>
</protein>
<proteinExistence type="predicted"/>
<accession>A0ACC3CE45</accession>
<dbReference type="Proteomes" id="UP000798662">
    <property type="component" value="Chromosome 3"/>
</dbReference>
<sequence>MVAALDGDGLEASVDVTVGVVAAATPSEATGSLVAAADVLDASAAAAARGMGGAAAAAAAAPPAALFGPHFLLRAASHLVYVTVTVVILIQVLTYLSLVHTASPLGTAHAYRLARVLVLYAVTVVVMGILSFYLTPFSAGHLPLVARAVAVVVLFAAGGRPPESPIAYAAGHSLLRVPVSWLATALSPHVGELEEALTSALIYYAGARRVVKAVAVAALTALAGMDEDSDSDGGGGGGDVGGNGGGHGAAADAAHGGGDAGATRPRSLRVPLEGAYYVEATPAWATALAAEERRRAKDAATRRPTGAPDADVWEAAGADGPGRRLTESPAARMRRRGLRRATPSVVGRPVGPGLLAGALGDSNVVGSSSSAGVAIDRLAAAARPRVRGGGGDGADDRSEGAASSASVAAVMGALDRPRPRRSERAADKSRDAWTPVTAAARPRTWVGGASSSAAVANAMGSAERPRVTQSSSDGVAAVLGTRRRAVSERRYGPDGTRLTGRAVQEETTEMENLGAYRLVPPTVPGPGGPRRATPPRRVSVGAVEVSTRLAGVEDAYAELRALRASFRRPRVMGGAGDGGGGSLGSGGSSTAVAASPSASVTSTPVAREHR</sequence>
<evidence type="ECO:0000313" key="1">
    <source>
        <dbReference type="EMBL" id="KAK1868439.1"/>
    </source>
</evidence>
<reference evidence="1" key="1">
    <citation type="submission" date="2019-11" db="EMBL/GenBank/DDBJ databases">
        <title>Nori genome reveals adaptations in red seaweeds to the harsh intertidal environment.</title>
        <authorList>
            <person name="Wang D."/>
            <person name="Mao Y."/>
        </authorList>
    </citation>
    <scope>NUCLEOTIDE SEQUENCE</scope>
    <source>
        <tissue evidence="1">Gametophyte</tissue>
    </source>
</reference>
<organism evidence="1 2">
    <name type="scientific">Pyropia yezoensis</name>
    <name type="common">Susabi-nori</name>
    <name type="synonym">Porphyra yezoensis</name>
    <dbReference type="NCBI Taxonomy" id="2788"/>
    <lineage>
        <taxon>Eukaryota</taxon>
        <taxon>Rhodophyta</taxon>
        <taxon>Bangiophyceae</taxon>
        <taxon>Bangiales</taxon>
        <taxon>Bangiaceae</taxon>
        <taxon>Pyropia</taxon>
    </lineage>
</organism>
<dbReference type="EMBL" id="CM020620">
    <property type="protein sequence ID" value="KAK1868439.1"/>
    <property type="molecule type" value="Genomic_DNA"/>
</dbReference>
<gene>
    <name evidence="1" type="ORF">I4F81_010926</name>
</gene>
<evidence type="ECO:0000313" key="2">
    <source>
        <dbReference type="Proteomes" id="UP000798662"/>
    </source>
</evidence>
<name>A0ACC3CE45_PYRYE</name>